<reference evidence="1 2" key="1">
    <citation type="submission" date="2019-07" db="EMBL/GenBank/DDBJ databases">
        <title>Whole genome shotgun sequence of Nocardia ninae NBRC 108245.</title>
        <authorList>
            <person name="Hosoyama A."/>
            <person name="Uohara A."/>
            <person name="Ohji S."/>
            <person name="Ichikawa N."/>
        </authorList>
    </citation>
    <scope>NUCLEOTIDE SEQUENCE [LARGE SCALE GENOMIC DNA]</scope>
    <source>
        <strain evidence="1 2">NBRC 108245</strain>
    </source>
</reference>
<sequence>MSTVSFKCESELEAQVVANAVNRYHHILRQRGLSPESYSPYPEGSGVILDWADVKAAARSMSGGTVTGMSVHMARAIREALLDKEKNGNDADFSAIAGKLASRFTSEIWWSETGRQ</sequence>
<accession>A0A511MJP9</accession>
<organism evidence="1 2">
    <name type="scientific">Nocardia ninae NBRC 108245</name>
    <dbReference type="NCBI Taxonomy" id="1210091"/>
    <lineage>
        <taxon>Bacteria</taxon>
        <taxon>Bacillati</taxon>
        <taxon>Actinomycetota</taxon>
        <taxon>Actinomycetes</taxon>
        <taxon>Mycobacteriales</taxon>
        <taxon>Nocardiaceae</taxon>
        <taxon>Nocardia</taxon>
    </lineage>
</organism>
<gene>
    <name evidence="1" type="ORF">NN4_53890</name>
</gene>
<evidence type="ECO:0000313" key="1">
    <source>
        <dbReference type="EMBL" id="GEM40870.1"/>
    </source>
</evidence>
<evidence type="ECO:0000313" key="2">
    <source>
        <dbReference type="Proteomes" id="UP000321424"/>
    </source>
</evidence>
<dbReference type="EMBL" id="BJXA01000042">
    <property type="protein sequence ID" value="GEM40870.1"/>
    <property type="molecule type" value="Genomic_DNA"/>
</dbReference>
<dbReference type="Proteomes" id="UP000321424">
    <property type="component" value="Unassembled WGS sequence"/>
</dbReference>
<proteinExistence type="predicted"/>
<keyword evidence="2" id="KW-1185">Reference proteome</keyword>
<dbReference type="AlphaFoldDB" id="A0A511MJP9"/>
<comment type="caution">
    <text evidence="1">The sequence shown here is derived from an EMBL/GenBank/DDBJ whole genome shotgun (WGS) entry which is preliminary data.</text>
</comment>
<name>A0A511MJP9_9NOCA</name>
<protein>
    <submittedName>
        <fullName evidence="1">Uncharacterized protein</fullName>
    </submittedName>
</protein>